<feature type="transmembrane region" description="Helical" evidence="2">
    <location>
        <begin position="315"/>
        <end position="334"/>
    </location>
</feature>
<reference evidence="3 4" key="1">
    <citation type="submission" date="2014-08" db="EMBL/GenBank/DDBJ databases">
        <title>Comparative genomics reveals surprising divergence of two closely related strains of uncultivated UCYN-A cyanobacteria.</title>
        <authorList>
            <person name="Bombar D."/>
            <person name="Heller P."/>
            <person name="Sanchez-Baracaldo P."/>
            <person name="Carter B.J."/>
            <person name="Zert J.P."/>
        </authorList>
    </citation>
    <scope>NUCLEOTIDE SEQUENCE [LARGE SCALE GENOMIC DNA]</scope>
</reference>
<dbReference type="Gene3D" id="3.30.2090.10">
    <property type="entry name" value="Multidrug efflux transporter AcrB TolC docking domain, DN and DC subdomains"/>
    <property type="match status" value="1"/>
</dbReference>
<proteinExistence type="predicted"/>
<evidence type="ECO:0000256" key="2">
    <source>
        <dbReference type="SAM" id="Phobius"/>
    </source>
</evidence>
<comment type="caution">
    <text evidence="3">The sequence shown here is derived from an EMBL/GenBank/DDBJ whole genome shotgun (WGS) entry which is preliminary data.</text>
</comment>
<sequence length="885" mass="96854">MKKSWREYLNISRIAIKYTKVTLFIVITIAISGIFAFNSLKYALFPEISFPVIIVSGNIPLETTLETEQQLTNPLETALSSIPEVELMSSTYPGKTVINISFPAGSSLEESASAIKKSLEKASLSSDAVLEEVKAINLNESVAVTYAISSKTIEVENLISVAKENIIPSLKSLSGVKRVSLLGNGFFQDEERDALDSELSTLTRLNQEDILAVQVVKTADSNILDVAAAVQKEVTNLSATLPDIRLTIAENQANYIEEASQATLEALMGAIILAVLVIFFCLRNIPATLITALAIPISLLGTFIVIAIAKFNLETITLLGLALVIGIIVDDAIVDVENITRHIDNGMTPREAAIKGTDEIGLTVISSTLTLAAVFLPIAFIGGSLGQFFKPFGITISAAVLISLLVARTLSPVLAIYWIKPTKKSLNTHKKPFFLAQEYRRLLNWSLCNRKIVISAALVSFLIGIALIPFIPQGFIPKLDRGEFNVIYNLPSPKIPKRLQVAHDKNLDNNNFSLFQDFSQSPERFLLRKNYRVASKLESVILENSNVLSVYSIAGYQGNPLKGKIYVRLKENRSLSTSQVQNELRRKFPTLRGGSISVEDILFIETGDDSPLKIALLSDNLESLEKTAQDLKRRLDSLSGLADIKLSSINSHNSLIEHFQKTRVIYLTANLFEGVGLGDTTKKVKEITTKLLPDNVNFEIQGASAQVLSIFKEFAITLFFAIACMMIILYLTFGRFLESFVVFLSLPLSIVGAMFALLITQNDFGMISLIGLIFLLGLLDKNAILLMDYTNQLRAQGMSRHDAILRTGEVRLRPIIMTTASSILGMLPIAIGLGAGAELRQPMAVAILGGLFTSSALSLIVVPVLYTLLEDISDKITGSKNKAEF</sequence>
<feature type="transmembrane region" description="Helical" evidence="2">
    <location>
        <begin position="452"/>
        <end position="471"/>
    </location>
</feature>
<feature type="transmembrane region" description="Helical" evidence="2">
    <location>
        <begin position="843"/>
        <end position="869"/>
    </location>
</feature>
<accession>A0A086CI33</accession>
<dbReference type="SUPFAM" id="SSF82693">
    <property type="entry name" value="Multidrug efflux transporter AcrB pore domain, PN1, PN2, PC1 and PC2 subdomains"/>
    <property type="match status" value="2"/>
</dbReference>
<dbReference type="GO" id="GO:0042910">
    <property type="term" value="F:xenobiotic transmembrane transporter activity"/>
    <property type="evidence" value="ECO:0007669"/>
    <property type="project" value="TreeGrafter"/>
</dbReference>
<keyword evidence="2" id="KW-0812">Transmembrane</keyword>
<keyword evidence="2" id="KW-0472">Membrane</keyword>
<dbReference type="InterPro" id="IPR001036">
    <property type="entry name" value="Acrflvin-R"/>
</dbReference>
<evidence type="ECO:0000313" key="3">
    <source>
        <dbReference type="EMBL" id="KFF41847.1"/>
    </source>
</evidence>
<dbReference type="EMBL" id="JPSP01000002">
    <property type="protein sequence ID" value="KFF41847.1"/>
    <property type="molecule type" value="Genomic_DNA"/>
</dbReference>
<keyword evidence="1" id="KW-0175">Coiled coil</keyword>
<dbReference type="InterPro" id="IPR027463">
    <property type="entry name" value="AcrB_DN_DC_subdom"/>
</dbReference>
<feature type="transmembrane region" description="Helical" evidence="2">
    <location>
        <begin position="360"/>
        <end position="382"/>
    </location>
</feature>
<dbReference type="eggNOG" id="COG0841">
    <property type="taxonomic scope" value="Bacteria"/>
</dbReference>
<feature type="transmembrane region" description="Helical" evidence="2">
    <location>
        <begin position="289"/>
        <end position="309"/>
    </location>
</feature>
<feature type="coiled-coil region" evidence="1">
    <location>
        <begin position="614"/>
        <end position="641"/>
    </location>
</feature>
<dbReference type="STRING" id="1527444.ucyna2_00226"/>
<dbReference type="Proteomes" id="UP000028922">
    <property type="component" value="Unassembled WGS sequence"/>
</dbReference>
<feature type="transmembrane region" description="Helical" evidence="2">
    <location>
        <begin position="766"/>
        <end position="789"/>
    </location>
</feature>
<gene>
    <name evidence="3" type="ORF">ucyna2_00226</name>
</gene>
<dbReference type="Gene3D" id="3.30.70.1440">
    <property type="entry name" value="Multidrug efflux transporter AcrB pore domain"/>
    <property type="match status" value="1"/>
</dbReference>
<feature type="transmembrane region" description="Helical" evidence="2">
    <location>
        <begin position="740"/>
        <end position="760"/>
    </location>
</feature>
<dbReference type="Gene3D" id="3.30.70.1430">
    <property type="entry name" value="Multidrug efflux transporter AcrB pore domain"/>
    <property type="match status" value="1"/>
</dbReference>
<keyword evidence="2" id="KW-1133">Transmembrane helix</keyword>
<dbReference type="AlphaFoldDB" id="A0A086CI33"/>
<dbReference type="PATRIC" id="fig|1527444.3.peg.218"/>
<organism evidence="3 4">
    <name type="scientific">Candidatus Atelocyanobacterium thalassa isolate SIO64986</name>
    <dbReference type="NCBI Taxonomy" id="1527444"/>
    <lineage>
        <taxon>Bacteria</taxon>
        <taxon>Bacillati</taxon>
        <taxon>Cyanobacteriota</taxon>
        <taxon>Cyanophyceae</taxon>
        <taxon>Oscillatoriophycideae</taxon>
        <taxon>Chroococcales</taxon>
        <taxon>Aphanothecaceae</taxon>
        <taxon>Candidatus Atelocyanobacterium</taxon>
        <taxon>Candidatus Atelocyanobacterium thalassae</taxon>
    </lineage>
</organism>
<feature type="transmembrane region" description="Helical" evidence="2">
    <location>
        <begin position="262"/>
        <end position="282"/>
    </location>
</feature>
<evidence type="ECO:0000313" key="4">
    <source>
        <dbReference type="Proteomes" id="UP000028922"/>
    </source>
</evidence>
<protein>
    <submittedName>
        <fullName evidence="3">Cation/multidrug efflux pump</fullName>
    </submittedName>
</protein>
<evidence type="ECO:0000256" key="1">
    <source>
        <dbReference type="SAM" id="Coils"/>
    </source>
</evidence>
<dbReference type="GO" id="GO:0005886">
    <property type="term" value="C:plasma membrane"/>
    <property type="evidence" value="ECO:0007669"/>
    <property type="project" value="TreeGrafter"/>
</dbReference>
<dbReference type="Gene3D" id="1.20.1640.10">
    <property type="entry name" value="Multidrug efflux transporter AcrB transmembrane domain"/>
    <property type="match status" value="4"/>
</dbReference>
<name>A0A086CI33_9CHRO</name>
<dbReference type="SUPFAM" id="SSF82866">
    <property type="entry name" value="Multidrug efflux transporter AcrB transmembrane domain"/>
    <property type="match status" value="2"/>
</dbReference>
<feature type="transmembrane region" description="Helical" evidence="2">
    <location>
        <begin position="21"/>
        <end position="40"/>
    </location>
</feature>
<dbReference type="Pfam" id="PF00873">
    <property type="entry name" value="ACR_tran"/>
    <property type="match status" value="3"/>
</dbReference>
<dbReference type="Gene3D" id="3.30.70.1320">
    <property type="entry name" value="Multidrug efflux transporter AcrB pore domain like"/>
    <property type="match status" value="2"/>
</dbReference>
<feature type="transmembrane region" description="Helical" evidence="2">
    <location>
        <begin position="810"/>
        <end position="831"/>
    </location>
</feature>
<dbReference type="PANTHER" id="PTHR32063">
    <property type="match status" value="1"/>
</dbReference>
<feature type="transmembrane region" description="Helical" evidence="2">
    <location>
        <begin position="714"/>
        <end position="733"/>
    </location>
</feature>
<dbReference type="PANTHER" id="PTHR32063:SF0">
    <property type="entry name" value="SWARMING MOTILITY PROTEIN SWRC"/>
    <property type="match status" value="1"/>
</dbReference>
<feature type="transmembrane region" description="Helical" evidence="2">
    <location>
        <begin position="394"/>
        <end position="419"/>
    </location>
</feature>